<reference evidence="13 14" key="1">
    <citation type="submission" date="2018-08" db="EMBL/GenBank/DDBJ databases">
        <title>A genome reference for cultivated species of the human gut microbiota.</title>
        <authorList>
            <person name="Zou Y."/>
            <person name="Xue W."/>
            <person name="Luo G."/>
        </authorList>
    </citation>
    <scope>NUCLEOTIDE SEQUENCE [LARGE SCALE GENOMIC DNA]</scope>
    <source>
        <strain evidence="13 14">AM25-33</strain>
    </source>
</reference>
<dbReference type="SMART" id="SM00382">
    <property type="entry name" value="AAA"/>
    <property type="match status" value="1"/>
</dbReference>
<comment type="similarity">
    <text evidence="9">Belongs to the ABC transporter superfamily. Macrolide exporter (TC 3.A.1.122) family.</text>
</comment>
<evidence type="ECO:0000256" key="10">
    <source>
        <dbReference type="SAM" id="MobiDB-lite"/>
    </source>
</evidence>
<dbReference type="InterPro" id="IPR017911">
    <property type="entry name" value="MacB-like_ATP-bd"/>
</dbReference>
<dbReference type="PANTHER" id="PTHR42798:SF6">
    <property type="entry name" value="CELL DIVISION ATP-BINDING PROTEIN FTSE"/>
    <property type="match status" value="1"/>
</dbReference>
<evidence type="ECO:0000256" key="2">
    <source>
        <dbReference type="ARBA" id="ARBA00022448"/>
    </source>
</evidence>
<keyword evidence="7 11" id="KW-1133">Transmembrane helix</keyword>
<evidence type="ECO:0000313" key="14">
    <source>
        <dbReference type="Proteomes" id="UP000283983"/>
    </source>
</evidence>
<organism evidence="13 14">
    <name type="scientific">Collinsella intestinalis</name>
    <dbReference type="NCBI Taxonomy" id="147207"/>
    <lineage>
        <taxon>Bacteria</taxon>
        <taxon>Bacillati</taxon>
        <taxon>Actinomycetota</taxon>
        <taxon>Coriobacteriia</taxon>
        <taxon>Coriobacteriales</taxon>
        <taxon>Coriobacteriaceae</taxon>
        <taxon>Collinsella</taxon>
    </lineage>
</organism>
<keyword evidence="3" id="KW-1003">Cell membrane</keyword>
<dbReference type="InterPro" id="IPR017871">
    <property type="entry name" value="ABC_transporter-like_CS"/>
</dbReference>
<evidence type="ECO:0000256" key="3">
    <source>
        <dbReference type="ARBA" id="ARBA00022475"/>
    </source>
</evidence>
<dbReference type="GO" id="GO:0005524">
    <property type="term" value="F:ATP binding"/>
    <property type="evidence" value="ECO:0007669"/>
    <property type="project" value="UniProtKB-KW"/>
</dbReference>
<feature type="transmembrane region" description="Helical" evidence="11">
    <location>
        <begin position="1029"/>
        <end position="1055"/>
    </location>
</feature>
<dbReference type="CDD" id="cd03255">
    <property type="entry name" value="ABC_MJ0796_LolCDE_FtsE"/>
    <property type="match status" value="1"/>
</dbReference>
<feature type="transmembrane region" description="Helical" evidence="11">
    <location>
        <begin position="979"/>
        <end position="1008"/>
    </location>
</feature>
<dbReference type="PROSITE" id="PS50893">
    <property type="entry name" value="ABC_TRANSPORTER_2"/>
    <property type="match status" value="1"/>
</dbReference>
<gene>
    <name evidence="13" type="ORF">DW682_02030</name>
</gene>
<keyword evidence="2" id="KW-0813">Transport</keyword>
<evidence type="ECO:0000256" key="4">
    <source>
        <dbReference type="ARBA" id="ARBA00022692"/>
    </source>
</evidence>
<dbReference type="Pfam" id="PF02687">
    <property type="entry name" value="FtsX"/>
    <property type="match status" value="1"/>
</dbReference>
<dbReference type="SUPFAM" id="SSF52540">
    <property type="entry name" value="P-loop containing nucleoside triphosphate hydrolases"/>
    <property type="match status" value="1"/>
</dbReference>
<evidence type="ECO:0000256" key="5">
    <source>
        <dbReference type="ARBA" id="ARBA00022741"/>
    </source>
</evidence>
<feature type="region of interest" description="Disordered" evidence="10">
    <location>
        <begin position="324"/>
        <end position="356"/>
    </location>
</feature>
<feature type="compositionally biased region" description="Acidic residues" evidence="10">
    <location>
        <begin position="335"/>
        <end position="344"/>
    </location>
</feature>
<proteinExistence type="inferred from homology"/>
<dbReference type="EMBL" id="QSLJ01000001">
    <property type="protein sequence ID" value="RHF38506.1"/>
    <property type="molecule type" value="Genomic_DNA"/>
</dbReference>
<dbReference type="GO" id="GO:0016887">
    <property type="term" value="F:ATP hydrolysis activity"/>
    <property type="evidence" value="ECO:0007669"/>
    <property type="project" value="InterPro"/>
</dbReference>
<feature type="domain" description="ABC transporter" evidence="12">
    <location>
        <begin position="2"/>
        <end position="240"/>
    </location>
</feature>
<dbReference type="RefSeq" id="WP_118102714.1">
    <property type="nucleotide sequence ID" value="NZ_CABJEU010000001.1"/>
</dbReference>
<keyword evidence="8 11" id="KW-0472">Membrane</keyword>
<evidence type="ECO:0000259" key="12">
    <source>
        <dbReference type="PROSITE" id="PS50893"/>
    </source>
</evidence>
<evidence type="ECO:0000256" key="7">
    <source>
        <dbReference type="ARBA" id="ARBA00022989"/>
    </source>
</evidence>
<accession>A0A414NFE3</accession>
<evidence type="ECO:0000256" key="9">
    <source>
        <dbReference type="ARBA" id="ARBA00038388"/>
    </source>
</evidence>
<sequence>MIEIRDITKTYKTGDLVQRALDGVSVTFRESEFVAVLGPSGSGKTTFLNILGGFDHADSGDIVVNGTSTRDYTDAEWDTYRNHRVGFIFQSYNLIPHQTILANVELALTLAGVDRAERERRARAALERVGLGAHVNKKPSQLSGGQMQRVAIARALVNDPEIVLADEPTGALDTETGIQVMDLLAEVARERLVIMVTHNPQLAEDYATRIVRIKDGRLAGDTCPVTENEVEAARAAALAHPDKGPAHRSSMGLLTALSLSFTNLMTKKGRTIMTAFAGSIGIIGIAAILALSNGVNGYIAKVEQDTLSSYPLTIARQSYDLTSMMTGDSASSEGSESEEGESGDGAEVPSVDAEGGRKVDLKEPIPIFTMLSDMFASVKSNDMASFKGFLDKDAKELDGEVSAIQYDYGITPLVYRSDTSEGPVRLSPNAMTTAMTGGASSAAMAGTMMTGATAFNEMIDNPELLDEQYDVVAGRWAKAADECVLVLSARGKISDFTLYSMGVLDPAALDRMVERTMSGAGEVHVPEVDADFTYDDALGTTFKVLAASDSYRRNAETGGWTDMSGDASFMAGQVEHGLDLKIVGIVQPSPTAKSAALSQGIAYTSGLTDELMKRAANSEIVRAQLAEPEVDVFTGKPFATLQEEAKRGVDLASLFSVDESALRAAFKVDASKLGAGLDLSGFDFAGLDMGGVDIDISSALEGVDLAGVLSAAPMPDFEGILGDLASDPVLDKVQLEQVSKLSGAFVQRFLMAWLPEHGAGLRPGEPDFGEKLVEQFVAYAGSTAPEGGAALLDEVTAVAGKPVAERLDKIVRTYVSDRLAPYMATALKDVAAEVSARLATAVGAQLQEGLGRTFAAAAPQLAQRLAANMQQAFSVDGGAFARAIHFNMDAEDLSSLMASYANAGRLTYDNNLATLGYADEADPQSVSIYPVDFEAKDAVLGAIDRYNEDMRAAGEDDKVIVYTDYMGVLMGSVTSIVNMISLVLIAFVSISLVVSSIMIGIITYISVLERKKEIGILRAMGASKRNIANVFNAETFIEGLIAGVLAIAVVVAVSFPVNAWALAVHHVENVMRLPISSAIGLILISVALTVIAGLIPSRNAARRDPVEALRSE</sequence>
<keyword evidence="14" id="KW-1185">Reference proteome</keyword>
<dbReference type="GO" id="GO:0005886">
    <property type="term" value="C:plasma membrane"/>
    <property type="evidence" value="ECO:0007669"/>
    <property type="project" value="UniProtKB-SubCell"/>
</dbReference>
<dbReference type="InterPro" id="IPR027417">
    <property type="entry name" value="P-loop_NTPase"/>
</dbReference>
<dbReference type="InterPro" id="IPR003838">
    <property type="entry name" value="ABC3_permease_C"/>
</dbReference>
<evidence type="ECO:0000256" key="1">
    <source>
        <dbReference type="ARBA" id="ARBA00004429"/>
    </source>
</evidence>
<keyword evidence="5" id="KW-0547">Nucleotide-binding</keyword>
<name>A0A414NFE3_9ACTN</name>
<comment type="caution">
    <text evidence="13">The sequence shown here is derived from an EMBL/GenBank/DDBJ whole genome shotgun (WGS) entry which is preliminary data.</text>
</comment>
<evidence type="ECO:0000256" key="6">
    <source>
        <dbReference type="ARBA" id="ARBA00022840"/>
    </source>
</evidence>
<dbReference type="Gene3D" id="3.40.50.300">
    <property type="entry name" value="P-loop containing nucleotide triphosphate hydrolases"/>
    <property type="match status" value="1"/>
</dbReference>
<dbReference type="GO" id="GO:0022857">
    <property type="term" value="F:transmembrane transporter activity"/>
    <property type="evidence" value="ECO:0007669"/>
    <property type="project" value="UniProtKB-ARBA"/>
</dbReference>
<evidence type="ECO:0000256" key="11">
    <source>
        <dbReference type="SAM" id="Phobius"/>
    </source>
</evidence>
<evidence type="ECO:0000313" key="13">
    <source>
        <dbReference type="EMBL" id="RHF38506.1"/>
    </source>
</evidence>
<evidence type="ECO:0000256" key="8">
    <source>
        <dbReference type="ARBA" id="ARBA00023136"/>
    </source>
</evidence>
<feature type="transmembrane region" description="Helical" evidence="11">
    <location>
        <begin position="1075"/>
        <end position="1095"/>
    </location>
</feature>
<keyword evidence="6 13" id="KW-0067">ATP-binding</keyword>
<dbReference type="FunFam" id="3.40.50.300:FF:000032">
    <property type="entry name" value="Export ABC transporter ATP-binding protein"/>
    <property type="match status" value="1"/>
</dbReference>
<dbReference type="InterPro" id="IPR003593">
    <property type="entry name" value="AAA+_ATPase"/>
</dbReference>
<dbReference type="AlphaFoldDB" id="A0A414NFE3"/>
<dbReference type="PROSITE" id="PS00211">
    <property type="entry name" value="ABC_TRANSPORTER_1"/>
    <property type="match status" value="1"/>
</dbReference>
<feature type="transmembrane region" description="Helical" evidence="11">
    <location>
        <begin position="272"/>
        <end position="291"/>
    </location>
</feature>
<dbReference type="InterPro" id="IPR003439">
    <property type="entry name" value="ABC_transporter-like_ATP-bd"/>
</dbReference>
<dbReference type="Proteomes" id="UP000283983">
    <property type="component" value="Unassembled WGS sequence"/>
</dbReference>
<dbReference type="Pfam" id="PF00005">
    <property type="entry name" value="ABC_tran"/>
    <property type="match status" value="1"/>
</dbReference>
<keyword evidence="4 11" id="KW-0812">Transmembrane</keyword>
<dbReference type="GO" id="GO:0098796">
    <property type="term" value="C:membrane protein complex"/>
    <property type="evidence" value="ECO:0007669"/>
    <property type="project" value="UniProtKB-ARBA"/>
</dbReference>
<dbReference type="PANTHER" id="PTHR42798">
    <property type="entry name" value="LIPOPROTEIN-RELEASING SYSTEM ATP-BINDING PROTEIN LOLD"/>
    <property type="match status" value="1"/>
</dbReference>
<protein>
    <submittedName>
        <fullName evidence="13">ATP-binding cassette domain-containing protein</fullName>
    </submittedName>
</protein>
<comment type="subcellular location">
    <subcellularLocation>
        <location evidence="1">Cell inner membrane</location>
        <topology evidence="1">Multi-pass membrane protein</topology>
    </subcellularLocation>
</comment>
<dbReference type="InParanoid" id="A0A414NFE3"/>